<name>A0A7C3GC37_9PROT</name>
<dbReference type="SUPFAM" id="SSF54909">
    <property type="entry name" value="Dimeric alpha+beta barrel"/>
    <property type="match status" value="1"/>
</dbReference>
<evidence type="ECO:0000259" key="2">
    <source>
        <dbReference type="Pfam" id="PF03795"/>
    </source>
</evidence>
<gene>
    <name evidence="3" type="ORF">ENJ46_03045</name>
</gene>
<comment type="similarity">
    <text evidence="1">Belongs to the YciI family.</text>
</comment>
<comment type="caution">
    <text evidence="3">The sequence shown here is derived from an EMBL/GenBank/DDBJ whole genome shotgun (WGS) entry which is preliminary data.</text>
</comment>
<accession>A0A7C3GC37</accession>
<organism evidence="3">
    <name type="scientific">Hellea balneolensis</name>
    <dbReference type="NCBI Taxonomy" id="287478"/>
    <lineage>
        <taxon>Bacteria</taxon>
        <taxon>Pseudomonadati</taxon>
        <taxon>Pseudomonadota</taxon>
        <taxon>Alphaproteobacteria</taxon>
        <taxon>Maricaulales</taxon>
        <taxon>Robiginitomaculaceae</taxon>
        <taxon>Hellea</taxon>
    </lineage>
</organism>
<dbReference type="EMBL" id="DRMN01000201">
    <property type="protein sequence ID" value="HFB54876.1"/>
    <property type="molecule type" value="Genomic_DNA"/>
</dbReference>
<reference evidence="3" key="1">
    <citation type="journal article" date="2020" name="mSystems">
        <title>Genome- and Community-Level Interaction Insights into Carbon Utilization and Element Cycling Functions of Hydrothermarchaeota in Hydrothermal Sediment.</title>
        <authorList>
            <person name="Zhou Z."/>
            <person name="Liu Y."/>
            <person name="Xu W."/>
            <person name="Pan J."/>
            <person name="Luo Z.H."/>
            <person name="Li M."/>
        </authorList>
    </citation>
    <scope>NUCLEOTIDE SEQUENCE [LARGE SCALE GENOMIC DNA]</scope>
    <source>
        <strain evidence="3">HyVt-489</strain>
    </source>
</reference>
<dbReference type="AlphaFoldDB" id="A0A7C3GC37"/>
<feature type="domain" description="YCII-related" evidence="2">
    <location>
        <begin position="1"/>
        <end position="87"/>
    </location>
</feature>
<protein>
    <submittedName>
        <fullName evidence="3">YciI family protein</fullName>
    </submittedName>
</protein>
<dbReference type="InterPro" id="IPR005545">
    <property type="entry name" value="YCII"/>
</dbReference>
<evidence type="ECO:0000256" key="1">
    <source>
        <dbReference type="ARBA" id="ARBA00007689"/>
    </source>
</evidence>
<dbReference type="Gene3D" id="3.30.70.1060">
    <property type="entry name" value="Dimeric alpha+beta barrel"/>
    <property type="match status" value="1"/>
</dbReference>
<dbReference type="InterPro" id="IPR051807">
    <property type="entry name" value="Sec-metab_biosynth-assoc"/>
</dbReference>
<proteinExistence type="inferred from homology"/>
<evidence type="ECO:0000313" key="3">
    <source>
        <dbReference type="EMBL" id="HFB54876.1"/>
    </source>
</evidence>
<dbReference type="Proteomes" id="UP000886042">
    <property type="component" value="Unassembled WGS sequence"/>
</dbReference>
<dbReference type="Pfam" id="PF03795">
    <property type="entry name" value="YCII"/>
    <property type="match status" value="1"/>
</dbReference>
<dbReference type="InterPro" id="IPR011008">
    <property type="entry name" value="Dimeric_a/b-barrel"/>
</dbReference>
<sequence>MKFVLYAKDKVGALPIRQANREAHLAFINQPSTVRILTAGPLLNPDGDMCGSMFILEAPNEDTVREWMKDDPYAKAGLFDSAELHPFIWVVGAP</sequence>
<dbReference type="PANTHER" id="PTHR33606">
    <property type="entry name" value="PROTEIN YCII"/>
    <property type="match status" value="1"/>
</dbReference>
<dbReference type="PANTHER" id="PTHR33606:SF3">
    <property type="entry name" value="PROTEIN YCII"/>
    <property type="match status" value="1"/>
</dbReference>